<dbReference type="InterPro" id="IPR018490">
    <property type="entry name" value="cNMP-bd_dom_sf"/>
</dbReference>
<dbReference type="CDD" id="cd07042">
    <property type="entry name" value="STAS_SulP_like_sulfate_transporter"/>
    <property type="match status" value="1"/>
</dbReference>
<dbReference type="STRING" id="1754190.A0A1Y2BAH0"/>
<sequence length="1075" mass="121941">MEQPISNNKDINFRGYHVASFPSLKNELDEDNNLITPQEVRYETLSWIDREFNPDRFNPSEALNDGSSPSEIKIVYGSSMGDEKLIEMNNKNNTMNNKRKTEKKYIASPPKLVDEKPKFSNDNSSCSSSSPTITELSKTEELENQKTENQSYSNYGTFSNPIKNQNLNYEPLNNNFNNNKFNKKDSSNEYFIIDHDFNKTAYNSYQNSKEKLYSVVTDQETNIIDDSETTPLTASHNHSNSPYKSNGIVPFLQTWSIQCIKFLPAVLLGVLLNLLDSLSYGIIIFPKHESMPSTYVQSGISMFLVSTIVAQLVYASGLSKFKGGNGSMMIEVMPFLHIICQTIIEKIGADKPKEIIATVMVAYAISTILTGLVFYLLGTFKMGNIMSFFPRHILIGCIGGIGLFLVQTGIEIITGYSFELGFTYIKNIFTTPTLPIWLISITLAFGLSIVHTKIHHPLLVPTFFITLPVIFYLIVWIGGFNLDELREQGWLFNLISDDGHNDVPFYTFWTYFDFKATQWSVIPYTLSTIFALVFFGILHVPINVPALSVSVNTEVDINKELKIHGYTNFISGLIGSLQNYLVYSNSVLFIRSGGNSNIAGFMLALGTFALLVVGTSFIKYVPTIIIGGLIFHLGIDLMKEALVDTFKTVSPIEYLTIVLIVVCMDVWGFTQGIIVGIIVACIFFIITLSRRRIIRSVHSGPELPSTVYRLRNQRTFLNDAGIQIKVIRFQGFIFFGTFQQINDYINNMILKTDSYDIKYIIFDFKLVSGMDYSASEAFIKIKSNLKKRKIYLILCNVQPSSIDPLNRVGFLSNIDDDDNNEYFEYFNNYDSAIEWCENMLLETQYDASKRIYVLKTLEDGSTRLLLTRESVYNNSNNYSSSSSNNNINRMSAFTPSPSPITPLSACKSVVKTNINEFEQPLKLLIHTLLNENNEVDMNVFTELTRYFKCFEIKKDKILWDKTTPAFENQIYIVESGQALLYTVNENSNHVIKEKVTGTLVPYSVIGEVEFFSKLQHRTKLVAQGGSKLWSINYSNYESLCNSHPDIALKFIQLILQCSSGRMENVLKHDLIKSLY</sequence>
<dbReference type="Proteomes" id="UP000193920">
    <property type="component" value="Unassembled WGS sequence"/>
</dbReference>
<evidence type="ECO:0000256" key="1">
    <source>
        <dbReference type="ARBA" id="ARBA00004141"/>
    </source>
</evidence>
<protein>
    <recommendedName>
        <fullName evidence="11">Sulfate transporter family protein</fullName>
    </recommendedName>
</protein>
<keyword evidence="10" id="KW-1185">Reference proteome</keyword>
<evidence type="ECO:0000259" key="8">
    <source>
        <dbReference type="PROSITE" id="PS50801"/>
    </source>
</evidence>
<organism evidence="9 10">
    <name type="scientific">Neocallimastix californiae</name>
    <dbReference type="NCBI Taxonomy" id="1754190"/>
    <lineage>
        <taxon>Eukaryota</taxon>
        <taxon>Fungi</taxon>
        <taxon>Fungi incertae sedis</taxon>
        <taxon>Chytridiomycota</taxon>
        <taxon>Chytridiomycota incertae sedis</taxon>
        <taxon>Neocallimastigomycetes</taxon>
        <taxon>Neocallimastigales</taxon>
        <taxon>Neocallimastigaceae</taxon>
        <taxon>Neocallimastix</taxon>
    </lineage>
</organism>
<dbReference type="OrthoDB" id="409725at2759"/>
<feature type="transmembrane region" description="Helical" evidence="6">
    <location>
        <begin position="458"/>
        <end position="477"/>
    </location>
</feature>
<keyword evidence="3 6" id="KW-1133">Transmembrane helix</keyword>
<dbReference type="EMBL" id="MCOG01000169">
    <property type="protein sequence ID" value="ORY31467.1"/>
    <property type="molecule type" value="Genomic_DNA"/>
</dbReference>
<feature type="transmembrane region" description="Helical" evidence="6">
    <location>
        <begin position="392"/>
        <end position="414"/>
    </location>
</feature>
<dbReference type="InterPro" id="IPR000595">
    <property type="entry name" value="cNMP-bd_dom"/>
</dbReference>
<dbReference type="InterPro" id="IPR036513">
    <property type="entry name" value="STAS_dom_sf"/>
</dbReference>
<name>A0A1Y2BAH0_9FUNG</name>
<dbReference type="AlphaFoldDB" id="A0A1Y2BAH0"/>
<feature type="transmembrane region" description="Helical" evidence="6">
    <location>
        <begin position="521"/>
        <end position="542"/>
    </location>
</feature>
<reference evidence="9 10" key="1">
    <citation type="submission" date="2016-08" db="EMBL/GenBank/DDBJ databases">
        <title>A Parts List for Fungal Cellulosomes Revealed by Comparative Genomics.</title>
        <authorList>
            <consortium name="DOE Joint Genome Institute"/>
            <person name="Haitjema C.H."/>
            <person name="Gilmore S.P."/>
            <person name="Henske J.K."/>
            <person name="Solomon K.V."/>
            <person name="De Groot R."/>
            <person name="Kuo A."/>
            <person name="Mondo S.J."/>
            <person name="Salamov A.A."/>
            <person name="Labutti K."/>
            <person name="Zhao Z."/>
            <person name="Chiniquy J."/>
            <person name="Barry K."/>
            <person name="Brewer H.M."/>
            <person name="Purvine S.O."/>
            <person name="Wright A.T."/>
            <person name="Boxma B."/>
            <person name="Van Alen T."/>
            <person name="Hackstein J.H."/>
            <person name="Baker S.E."/>
            <person name="Grigoriev I.V."/>
            <person name="O'Malley M.A."/>
        </authorList>
    </citation>
    <scope>NUCLEOTIDE SEQUENCE [LARGE SCALE GENOMIC DNA]</scope>
    <source>
        <strain evidence="9 10">G1</strain>
    </source>
</reference>
<evidence type="ECO:0000313" key="9">
    <source>
        <dbReference type="EMBL" id="ORY31467.1"/>
    </source>
</evidence>
<evidence type="ECO:0000256" key="6">
    <source>
        <dbReference type="SAM" id="Phobius"/>
    </source>
</evidence>
<evidence type="ECO:0000259" key="7">
    <source>
        <dbReference type="PROSITE" id="PS50042"/>
    </source>
</evidence>
<dbReference type="InterPro" id="IPR002645">
    <property type="entry name" value="STAS_dom"/>
</dbReference>
<feature type="transmembrane region" description="Helical" evidence="6">
    <location>
        <begin position="657"/>
        <end position="686"/>
    </location>
</feature>
<dbReference type="Gene3D" id="3.30.750.24">
    <property type="entry name" value="STAS domain"/>
    <property type="match status" value="1"/>
</dbReference>
<dbReference type="Gene3D" id="2.60.120.10">
    <property type="entry name" value="Jelly Rolls"/>
    <property type="match status" value="1"/>
</dbReference>
<keyword evidence="2 6" id="KW-0812">Transmembrane</keyword>
<comment type="caution">
    <text evidence="9">The sequence shown here is derived from an EMBL/GenBank/DDBJ whole genome shotgun (WGS) entry which is preliminary data.</text>
</comment>
<evidence type="ECO:0000256" key="4">
    <source>
        <dbReference type="ARBA" id="ARBA00023136"/>
    </source>
</evidence>
<dbReference type="Pfam" id="PF00916">
    <property type="entry name" value="Sulfate_transp"/>
    <property type="match status" value="1"/>
</dbReference>
<feature type="transmembrane region" description="Helical" evidence="6">
    <location>
        <begin position="595"/>
        <end position="613"/>
    </location>
</feature>
<feature type="transmembrane region" description="Helical" evidence="6">
    <location>
        <begin position="563"/>
        <end position="583"/>
    </location>
</feature>
<dbReference type="CDD" id="cd00038">
    <property type="entry name" value="CAP_ED"/>
    <property type="match status" value="1"/>
</dbReference>
<evidence type="ECO:0000256" key="5">
    <source>
        <dbReference type="SAM" id="MobiDB-lite"/>
    </source>
</evidence>
<feature type="domain" description="STAS" evidence="8">
    <location>
        <begin position="724"/>
        <end position="836"/>
    </location>
</feature>
<dbReference type="Pfam" id="PF00027">
    <property type="entry name" value="cNMP_binding"/>
    <property type="match status" value="1"/>
</dbReference>
<dbReference type="PANTHER" id="PTHR43310:SF4">
    <property type="entry name" value="AFR304WP"/>
    <property type="match status" value="1"/>
</dbReference>
<feature type="domain" description="Cyclic nucleotide-binding" evidence="7">
    <location>
        <begin position="968"/>
        <end position="1057"/>
    </location>
</feature>
<comment type="subcellular location">
    <subcellularLocation>
        <location evidence="1">Membrane</location>
        <topology evidence="1">Multi-pass membrane protein</topology>
    </subcellularLocation>
</comment>
<dbReference type="InterPro" id="IPR052706">
    <property type="entry name" value="Membrane-Transporter-like"/>
</dbReference>
<keyword evidence="4 6" id="KW-0472">Membrane</keyword>
<evidence type="ECO:0000313" key="10">
    <source>
        <dbReference type="Proteomes" id="UP000193920"/>
    </source>
</evidence>
<feature type="transmembrane region" description="Helical" evidence="6">
    <location>
        <begin position="434"/>
        <end position="451"/>
    </location>
</feature>
<feature type="transmembrane region" description="Helical" evidence="6">
    <location>
        <begin position="356"/>
        <end position="380"/>
    </location>
</feature>
<dbReference type="GO" id="GO:0016020">
    <property type="term" value="C:membrane"/>
    <property type="evidence" value="ECO:0007669"/>
    <property type="project" value="UniProtKB-SubCell"/>
</dbReference>
<evidence type="ECO:0000256" key="2">
    <source>
        <dbReference type="ARBA" id="ARBA00022692"/>
    </source>
</evidence>
<feature type="compositionally biased region" description="Basic and acidic residues" evidence="5">
    <location>
        <begin position="137"/>
        <end position="146"/>
    </location>
</feature>
<dbReference type="PROSITE" id="PS50801">
    <property type="entry name" value="STAS"/>
    <property type="match status" value="1"/>
</dbReference>
<evidence type="ECO:0008006" key="11">
    <source>
        <dbReference type="Google" id="ProtNLM"/>
    </source>
</evidence>
<accession>A0A1Y2BAH0</accession>
<dbReference type="Pfam" id="PF01740">
    <property type="entry name" value="STAS"/>
    <property type="match status" value="1"/>
</dbReference>
<dbReference type="PANTHER" id="PTHR43310">
    <property type="entry name" value="SULFATE TRANSPORTER YBAR-RELATED"/>
    <property type="match status" value="1"/>
</dbReference>
<dbReference type="InterPro" id="IPR011547">
    <property type="entry name" value="SLC26A/SulP_dom"/>
</dbReference>
<dbReference type="SUPFAM" id="SSF52091">
    <property type="entry name" value="SpoIIaa-like"/>
    <property type="match status" value="1"/>
</dbReference>
<feature type="transmembrane region" description="Helical" evidence="6">
    <location>
        <begin position="262"/>
        <end position="283"/>
    </location>
</feature>
<feature type="transmembrane region" description="Helical" evidence="6">
    <location>
        <begin position="295"/>
        <end position="314"/>
    </location>
</feature>
<feature type="transmembrane region" description="Helical" evidence="6">
    <location>
        <begin position="326"/>
        <end position="344"/>
    </location>
</feature>
<dbReference type="SUPFAM" id="SSF51206">
    <property type="entry name" value="cAMP-binding domain-like"/>
    <property type="match status" value="1"/>
</dbReference>
<dbReference type="PROSITE" id="PS50042">
    <property type="entry name" value="CNMP_BINDING_3"/>
    <property type="match status" value="1"/>
</dbReference>
<proteinExistence type="predicted"/>
<evidence type="ECO:0000256" key="3">
    <source>
        <dbReference type="ARBA" id="ARBA00022989"/>
    </source>
</evidence>
<feature type="compositionally biased region" description="Low complexity" evidence="5">
    <location>
        <begin position="120"/>
        <end position="130"/>
    </location>
</feature>
<feature type="region of interest" description="Disordered" evidence="5">
    <location>
        <begin position="112"/>
        <end position="155"/>
    </location>
</feature>
<gene>
    <name evidence="9" type="ORF">LY90DRAFT_460366</name>
</gene>
<dbReference type="InterPro" id="IPR014710">
    <property type="entry name" value="RmlC-like_jellyroll"/>
</dbReference>